<feature type="domain" description="N-acetyltransferase" evidence="3">
    <location>
        <begin position="2"/>
        <end position="160"/>
    </location>
</feature>
<proteinExistence type="predicted"/>
<dbReference type="GO" id="GO:0016747">
    <property type="term" value="F:acyltransferase activity, transferring groups other than amino-acyl groups"/>
    <property type="evidence" value="ECO:0007669"/>
    <property type="project" value="InterPro"/>
</dbReference>
<gene>
    <name evidence="4" type="ORF">E4021_07805</name>
</gene>
<dbReference type="CDD" id="cd04301">
    <property type="entry name" value="NAT_SF"/>
    <property type="match status" value="1"/>
</dbReference>
<reference evidence="4 5" key="1">
    <citation type="submission" date="2019-04" db="EMBL/GenBank/DDBJ databases">
        <title>Lewinella litorea sp. nov., isolated from a marine sand.</title>
        <authorList>
            <person name="Yoon J.-H."/>
        </authorList>
    </citation>
    <scope>NUCLEOTIDE SEQUENCE [LARGE SCALE GENOMIC DNA]</scope>
    <source>
        <strain evidence="4 5">HSMS-39</strain>
    </source>
</reference>
<dbReference type="PROSITE" id="PS51186">
    <property type="entry name" value="GNAT"/>
    <property type="match status" value="1"/>
</dbReference>
<sequence>MLRLSPITPADNPTVARIVRTVMAEFNCVGEGFSSNDPELEDMYSAYSVPGAAYYLLTDDGRPIGVGGYAPLAGADGTICELRKMYLLPESRGRGGGRMLLEECLRGAQADGYAQMYLETVRGMTAAAVLYARNGFTPLDRPLGNTGHSGCDRFLIKSFR</sequence>
<dbReference type="RefSeq" id="WP_136458066.1">
    <property type="nucleotide sequence ID" value="NZ_SRSF01000002.1"/>
</dbReference>
<organism evidence="4 5">
    <name type="scientific">Neolewinella litorea</name>
    <dbReference type="NCBI Taxonomy" id="2562452"/>
    <lineage>
        <taxon>Bacteria</taxon>
        <taxon>Pseudomonadati</taxon>
        <taxon>Bacteroidota</taxon>
        <taxon>Saprospiria</taxon>
        <taxon>Saprospirales</taxon>
        <taxon>Lewinellaceae</taxon>
        <taxon>Neolewinella</taxon>
    </lineage>
</organism>
<protein>
    <submittedName>
        <fullName evidence="4">GNAT family N-acetyltransferase</fullName>
    </submittedName>
</protein>
<dbReference type="Pfam" id="PF13508">
    <property type="entry name" value="Acetyltransf_7"/>
    <property type="match status" value="1"/>
</dbReference>
<dbReference type="OrthoDB" id="5419426at2"/>
<dbReference type="SUPFAM" id="SSF55729">
    <property type="entry name" value="Acyl-CoA N-acyltransferases (Nat)"/>
    <property type="match status" value="1"/>
</dbReference>
<evidence type="ECO:0000259" key="3">
    <source>
        <dbReference type="PROSITE" id="PS51186"/>
    </source>
</evidence>
<dbReference type="AlphaFoldDB" id="A0A4S4NNM2"/>
<evidence type="ECO:0000313" key="5">
    <source>
        <dbReference type="Proteomes" id="UP000308528"/>
    </source>
</evidence>
<dbReference type="PANTHER" id="PTHR43877">
    <property type="entry name" value="AMINOALKYLPHOSPHONATE N-ACETYLTRANSFERASE-RELATED-RELATED"/>
    <property type="match status" value="1"/>
</dbReference>
<name>A0A4S4NNM2_9BACT</name>
<evidence type="ECO:0000313" key="4">
    <source>
        <dbReference type="EMBL" id="THH40625.1"/>
    </source>
</evidence>
<keyword evidence="5" id="KW-1185">Reference proteome</keyword>
<dbReference type="InterPro" id="IPR016181">
    <property type="entry name" value="Acyl_CoA_acyltransferase"/>
</dbReference>
<evidence type="ECO:0000256" key="1">
    <source>
        <dbReference type="ARBA" id="ARBA00022679"/>
    </source>
</evidence>
<dbReference type="Gene3D" id="3.40.630.30">
    <property type="match status" value="1"/>
</dbReference>
<dbReference type="EMBL" id="SRSF01000002">
    <property type="protein sequence ID" value="THH40625.1"/>
    <property type="molecule type" value="Genomic_DNA"/>
</dbReference>
<dbReference type="InterPro" id="IPR050832">
    <property type="entry name" value="Bact_Acetyltransf"/>
</dbReference>
<comment type="caution">
    <text evidence="4">The sequence shown here is derived from an EMBL/GenBank/DDBJ whole genome shotgun (WGS) entry which is preliminary data.</text>
</comment>
<accession>A0A4S4NNM2</accession>
<keyword evidence="1 4" id="KW-0808">Transferase</keyword>
<dbReference type="PANTHER" id="PTHR43877:SF2">
    <property type="entry name" value="AMINOALKYLPHOSPHONATE N-ACETYLTRANSFERASE-RELATED"/>
    <property type="match status" value="1"/>
</dbReference>
<dbReference type="Proteomes" id="UP000308528">
    <property type="component" value="Unassembled WGS sequence"/>
</dbReference>
<evidence type="ECO:0000256" key="2">
    <source>
        <dbReference type="ARBA" id="ARBA00023315"/>
    </source>
</evidence>
<dbReference type="InterPro" id="IPR000182">
    <property type="entry name" value="GNAT_dom"/>
</dbReference>
<keyword evidence="2" id="KW-0012">Acyltransferase</keyword>